<name>A0AA38LDR1_TAXCH</name>
<dbReference type="AlphaFoldDB" id="A0AA38LDR1"/>
<sequence>MSVYGGDSWAPDVYCRKRRIDLFLSDQLHKSHSQKLSNGKYTCLICSNRPVLDTLSMLTMHNQGTRHQAAASKLKEKEICKQEEIKKRIALSEASTTSNVLVNNPIDFSGSFKCPLLEKTRKGTAGVLTNGNNALGNALNPNADCNSLKEKGPFFASLHAKNVKGLDQKTYPADCHHVASTDVHCNVTFFVQSNSKVISNIVHEQQLEFQKQREMELKFREAGWRRDGRGGWFREENVSVLNFLVCPPFLFLVS</sequence>
<dbReference type="InterPro" id="IPR033570">
    <property type="entry name" value="SCNM1"/>
</dbReference>
<evidence type="ECO:0000313" key="3">
    <source>
        <dbReference type="Proteomes" id="UP000824469"/>
    </source>
</evidence>
<feature type="domain" description="Sodium channel modifier 1 zinc-finger" evidence="1">
    <location>
        <begin position="43"/>
        <end position="68"/>
    </location>
</feature>
<dbReference type="OMA" id="NGKYACT"/>
<gene>
    <name evidence="2" type="ORF">KI387_019729</name>
</gene>
<dbReference type="GO" id="GO:0005634">
    <property type="term" value="C:nucleus"/>
    <property type="evidence" value="ECO:0007669"/>
    <property type="project" value="TreeGrafter"/>
</dbReference>
<organism evidence="2 3">
    <name type="scientific">Taxus chinensis</name>
    <name type="common">Chinese yew</name>
    <name type="synonym">Taxus wallichiana var. chinensis</name>
    <dbReference type="NCBI Taxonomy" id="29808"/>
    <lineage>
        <taxon>Eukaryota</taxon>
        <taxon>Viridiplantae</taxon>
        <taxon>Streptophyta</taxon>
        <taxon>Embryophyta</taxon>
        <taxon>Tracheophyta</taxon>
        <taxon>Spermatophyta</taxon>
        <taxon>Pinopsida</taxon>
        <taxon>Pinidae</taxon>
        <taxon>Conifers II</taxon>
        <taxon>Cupressales</taxon>
        <taxon>Taxaceae</taxon>
        <taxon>Taxus</taxon>
    </lineage>
</organism>
<comment type="caution">
    <text evidence="2">The sequence shown here is derived from an EMBL/GenBank/DDBJ whole genome shotgun (WGS) entry which is preliminary data.</text>
</comment>
<dbReference type="PANTHER" id="PTHR32297">
    <property type="entry name" value="SODIUM CHANNEL MODIFIER 1"/>
    <property type="match status" value="1"/>
</dbReference>
<keyword evidence="3" id="KW-1185">Reference proteome</keyword>
<dbReference type="GO" id="GO:0008380">
    <property type="term" value="P:RNA splicing"/>
    <property type="evidence" value="ECO:0007669"/>
    <property type="project" value="InterPro"/>
</dbReference>
<accession>A0AA38LDR1</accession>
<dbReference type="Pfam" id="PF15803">
    <property type="entry name" value="zf-SCNM1"/>
    <property type="match status" value="1"/>
</dbReference>
<dbReference type="EMBL" id="JAHRHJ020000004">
    <property type="protein sequence ID" value="KAH9317960.1"/>
    <property type="molecule type" value="Genomic_DNA"/>
</dbReference>
<protein>
    <recommendedName>
        <fullName evidence="1">Sodium channel modifier 1 zinc-finger domain-containing protein</fullName>
    </recommendedName>
</protein>
<evidence type="ECO:0000313" key="2">
    <source>
        <dbReference type="EMBL" id="KAH9317960.1"/>
    </source>
</evidence>
<dbReference type="InterPro" id="IPR031622">
    <property type="entry name" value="Znf-SCNM1"/>
</dbReference>
<dbReference type="PANTHER" id="PTHR32297:SF1">
    <property type="entry name" value="SODIUM CHANNEL MODIFIER 1"/>
    <property type="match status" value="1"/>
</dbReference>
<reference evidence="2 3" key="1">
    <citation type="journal article" date="2021" name="Nat. Plants">
        <title>The Taxus genome provides insights into paclitaxel biosynthesis.</title>
        <authorList>
            <person name="Xiong X."/>
            <person name="Gou J."/>
            <person name="Liao Q."/>
            <person name="Li Y."/>
            <person name="Zhou Q."/>
            <person name="Bi G."/>
            <person name="Li C."/>
            <person name="Du R."/>
            <person name="Wang X."/>
            <person name="Sun T."/>
            <person name="Guo L."/>
            <person name="Liang H."/>
            <person name="Lu P."/>
            <person name="Wu Y."/>
            <person name="Zhang Z."/>
            <person name="Ro D.K."/>
            <person name="Shang Y."/>
            <person name="Huang S."/>
            <person name="Yan J."/>
        </authorList>
    </citation>
    <scope>NUCLEOTIDE SEQUENCE [LARGE SCALE GENOMIC DNA]</scope>
    <source>
        <strain evidence="2">Ta-2019</strain>
    </source>
</reference>
<dbReference type="Proteomes" id="UP000824469">
    <property type="component" value="Unassembled WGS sequence"/>
</dbReference>
<proteinExistence type="predicted"/>
<evidence type="ECO:0000259" key="1">
    <source>
        <dbReference type="Pfam" id="PF15803"/>
    </source>
</evidence>